<name>X0VPW7_9ZZZZ</name>
<feature type="region of interest" description="Disordered" evidence="1">
    <location>
        <begin position="25"/>
        <end position="49"/>
    </location>
</feature>
<comment type="caution">
    <text evidence="2">The sequence shown here is derived from an EMBL/GenBank/DDBJ whole genome shotgun (WGS) entry which is preliminary data.</text>
</comment>
<proteinExistence type="predicted"/>
<gene>
    <name evidence="2" type="ORF">S01H1_35726</name>
</gene>
<organism evidence="2">
    <name type="scientific">marine sediment metagenome</name>
    <dbReference type="NCBI Taxonomy" id="412755"/>
    <lineage>
        <taxon>unclassified sequences</taxon>
        <taxon>metagenomes</taxon>
        <taxon>ecological metagenomes</taxon>
    </lineage>
</organism>
<dbReference type="AlphaFoldDB" id="X0VPW7"/>
<evidence type="ECO:0000313" key="2">
    <source>
        <dbReference type="EMBL" id="GAG13202.1"/>
    </source>
</evidence>
<accession>X0VPW7</accession>
<evidence type="ECO:0000256" key="1">
    <source>
        <dbReference type="SAM" id="MobiDB-lite"/>
    </source>
</evidence>
<reference evidence="2" key="1">
    <citation type="journal article" date="2014" name="Front. Microbiol.">
        <title>High frequency of phylogenetically diverse reductive dehalogenase-homologous genes in deep subseafloor sedimentary metagenomes.</title>
        <authorList>
            <person name="Kawai M."/>
            <person name="Futagami T."/>
            <person name="Toyoda A."/>
            <person name="Takaki Y."/>
            <person name="Nishi S."/>
            <person name="Hori S."/>
            <person name="Arai W."/>
            <person name="Tsubouchi T."/>
            <person name="Morono Y."/>
            <person name="Uchiyama I."/>
            <person name="Ito T."/>
            <person name="Fujiyama A."/>
            <person name="Inagaki F."/>
            <person name="Takami H."/>
        </authorList>
    </citation>
    <scope>NUCLEOTIDE SEQUENCE</scope>
    <source>
        <strain evidence="2">Expedition CK06-06</strain>
    </source>
</reference>
<sequence>MAYKGYSNRFPVRKLNRKAVFKKRKLRQVPQPRTAGRGSKGISRRFHER</sequence>
<protein>
    <submittedName>
        <fullName evidence="2">Uncharacterized protein</fullName>
    </submittedName>
</protein>
<dbReference type="EMBL" id="BARS01022335">
    <property type="protein sequence ID" value="GAG13202.1"/>
    <property type="molecule type" value="Genomic_DNA"/>
</dbReference>